<dbReference type="GO" id="GO:0004497">
    <property type="term" value="F:monooxygenase activity"/>
    <property type="evidence" value="ECO:0007669"/>
    <property type="project" value="InterPro"/>
</dbReference>
<dbReference type="InterPro" id="IPR002401">
    <property type="entry name" value="Cyt_P450_E_grp-I"/>
</dbReference>
<keyword evidence="5 6" id="KW-0408">Iron</keyword>
<dbReference type="PRINTS" id="PR00385">
    <property type="entry name" value="P450"/>
</dbReference>
<evidence type="ECO:0000256" key="5">
    <source>
        <dbReference type="ARBA" id="ARBA00023004"/>
    </source>
</evidence>
<keyword evidence="7" id="KW-1133">Transmembrane helix</keyword>
<dbReference type="GO" id="GO:0016705">
    <property type="term" value="F:oxidoreductase activity, acting on paired donors, with incorporation or reduction of molecular oxygen"/>
    <property type="evidence" value="ECO:0007669"/>
    <property type="project" value="InterPro"/>
</dbReference>
<dbReference type="Pfam" id="PF00067">
    <property type="entry name" value="p450"/>
    <property type="match status" value="1"/>
</dbReference>
<dbReference type="PANTHER" id="PTHR24296">
    <property type="entry name" value="CYTOCHROME P450"/>
    <property type="match status" value="1"/>
</dbReference>
<comment type="similarity">
    <text evidence="2">Belongs to the cytochrome P450 family.</text>
</comment>
<gene>
    <name evidence="8" type="ORF">RND71_006575</name>
</gene>
<dbReference type="Proteomes" id="UP001291623">
    <property type="component" value="Unassembled WGS sequence"/>
</dbReference>
<evidence type="ECO:0000256" key="3">
    <source>
        <dbReference type="ARBA" id="ARBA00022723"/>
    </source>
</evidence>
<evidence type="ECO:0000256" key="1">
    <source>
        <dbReference type="ARBA" id="ARBA00001971"/>
    </source>
</evidence>
<evidence type="ECO:0000313" key="9">
    <source>
        <dbReference type="Proteomes" id="UP001291623"/>
    </source>
</evidence>
<comment type="cofactor">
    <cofactor evidence="1 6">
        <name>heme</name>
        <dbReference type="ChEBI" id="CHEBI:30413"/>
    </cofactor>
</comment>
<keyword evidence="3 6" id="KW-0479">Metal-binding</keyword>
<dbReference type="Gene3D" id="1.10.630.10">
    <property type="entry name" value="Cytochrome P450"/>
    <property type="match status" value="1"/>
</dbReference>
<dbReference type="EMBL" id="JAVYJV010000003">
    <property type="protein sequence ID" value="KAK4375898.1"/>
    <property type="molecule type" value="Genomic_DNA"/>
</dbReference>
<dbReference type="SUPFAM" id="SSF48264">
    <property type="entry name" value="Cytochrome P450"/>
    <property type="match status" value="1"/>
</dbReference>
<dbReference type="AlphaFoldDB" id="A0AAE1SR29"/>
<evidence type="ECO:0000256" key="6">
    <source>
        <dbReference type="PIRSR" id="PIRSR602401-1"/>
    </source>
</evidence>
<evidence type="ECO:0008006" key="10">
    <source>
        <dbReference type="Google" id="ProtNLM"/>
    </source>
</evidence>
<accession>A0AAE1SR29</accession>
<feature type="binding site" description="axial binding residue" evidence="6">
    <location>
        <position position="453"/>
    </location>
    <ligand>
        <name>heme</name>
        <dbReference type="ChEBI" id="CHEBI:30413"/>
    </ligand>
    <ligandPart>
        <name>Fe</name>
        <dbReference type="ChEBI" id="CHEBI:18248"/>
    </ligandPart>
</feature>
<feature type="transmembrane region" description="Helical" evidence="7">
    <location>
        <begin position="9"/>
        <end position="29"/>
    </location>
</feature>
<reference evidence="8" key="1">
    <citation type="submission" date="2023-12" db="EMBL/GenBank/DDBJ databases">
        <title>Genome assembly of Anisodus tanguticus.</title>
        <authorList>
            <person name="Wang Y.-J."/>
        </authorList>
    </citation>
    <scope>NUCLEOTIDE SEQUENCE</scope>
    <source>
        <strain evidence="8">KB-2021</strain>
        <tissue evidence="8">Leaf</tissue>
    </source>
</reference>
<keyword evidence="9" id="KW-1185">Reference proteome</keyword>
<evidence type="ECO:0000256" key="7">
    <source>
        <dbReference type="SAM" id="Phobius"/>
    </source>
</evidence>
<comment type="caution">
    <text evidence="8">The sequence shown here is derived from an EMBL/GenBank/DDBJ whole genome shotgun (WGS) entry which is preliminary data.</text>
</comment>
<evidence type="ECO:0000313" key="8">
    <source>
        <dbReference type="EMBL" id="KAK4375898.1"/>
    </source>
</evidence>
<protein>
    <recommendedName>
        <fullName evidence="10">Cytochrome P450</fullName>
    </recommendedName>
</protein>
<organism evidence="8 9">
    <name type="scientific">Anisodus tanguticus</name>
    <dbReference type="NCBI Taxonomy" id="243964"/>
    <lineage>
        <taxon>Eukaryota</taxon>
        <taxon>Viridiplantae</taxon>
        <taxon>Streptophyta</taxon>
        <taxon>Embryophyta</taxon>
        <taxon>Tracheophyta</taxon>
        <taxon>Spermatophyta</taxon>
        <taxon>Magnoliopsida</taxon>
        <taxon>eudicotyledons</taxon>
        <taxon>Gunneridae</taxon>
        <taxon>Pentapetalae</taxon>
        <taxon>asterids</taxon>
        <taxon>lamiids</taxon>
        <taxon>Solanales</taxon>
        <taxon>Solanaceae</taxon>
        <taxon>Solanoideae</taxon>
        <taxon>Hyoscyameae</taxon>
        <taxon>Anisodus</taxon>
    </lineage>
</organism>
<proteinExistence type="inferred from homology"/>
<keyword evidence="6" id="KW-0349">Heme</keyword>
<dbReference type="GO" id="GO:0005506">
    <property type="term" value="F:iron ion binding"/>
    <property type="evidence" value="ECO:0007669"/>
    <property type="project" value="InterPro"/>
</dbReference>
<name>A0AAE1SR29_9SOLA</name>
<dbReference type="GO" id="GO:0020037">
    <property type="term" value="F:heme binding"/>
    <property type="evidence" value="ECO:0007669"/>
    <property type="project" value="InterPro"/>
</dbReference>
<keyword evidence="7" id="KW-0812">Transmembrane</keyword>
<dbReference type="InterPro" id="IPR036396">
    <property type="entry name" value="Cyt_P450_sf"/>
</dbReference>
<dbReference type="PRINTS" id="PR00463">
    <property type="entry name" value="EP450I"/>
</dbReference>
<evidence type="ECO:0000256" key="2">
    <source>
        <dbReference type="ARBA" id="ARBA00010617"/>
    </source>
</evidence>
<keyword evidence="7" id="KW-0472">Membrane</keyword>
<evidence type="ECO:0000256" key="4">
    <source>
        <dbReference type="ARBA" id="ARBA00023002"/>
    </source>
</evidence>
<keyword evidence="4" id="KW-0560">Oxidoreductase</keyword>
<dbReference type="InterPro" id="IPR001128">
    <property type="entry name" value="Cyt_P450"/>
</dbReference>
<sequence>MIIRMDIQLMYSLLFSLPALIVFLLLLFFSKHYNCSKLSKKQQLPKSYPLFGCLFSLIKNRHRAILWTCELFQKSSSSTSITLKGPFGKTCILTISPSNIKHILKTRFNIYQKDSTMQFAFSDLLGDGLLLVDGENWKAQRQILSHIFHADTFRYLVKSATMKELDSRLIPLFALAAINKTTLDLQDIFHRLTFDILCQVGFGHDPEYLLPSLPETQLIDSFETAIRISMTRFIYPSFLWRSKKLLNIGSEKNLKCAVKVLQEYVKKRIADLMMREGGSGGFLDRFVKYSNGLVHDDNDDYNKFVIDTGINLILAGDDTVFSALTWLFWFISSHPEVEKEIVKEIEETNGDLNAMVYTHASICESMRLYPPVHMEAKQATEDDVLPDGTKVKKGTSIIVHILAMGRSSELWGSDCQDFRTERWLVKVPNTGNWKFIAKDPFTYPVFQAGPRTCLGKEIAFMQIKLVVACVLKRFRLVPADGFTPIFNSSLTSKMKTGFPVQILERRH</sequence>